<keyword evidence="3" id="KW-1185">Reference proteome</keyword>
<feature type="compositionally biased region" description="Polar residues" evidence="1">
    <location>
        <begin position="68"/>
        <end position="77"/>
    </location>
</feature>
<evidence type="ECO:0000256" key="1">
    <source>
        <dbReference type="SAM" id="MobiDB-lite"/>
    </source>
</evidence>
<dbReference type="EMBL" id="JANEYF010003577">
    <property type="protein sequence ID" value="KAJ8935439.1"/>
    <property type="molecule type" value="Genomic_DNA"/>
</dbReference>
<protein>
    <submittedName>
        <fullName evidence="2">Uncharacterized protein</fullName>
    </submittedName>
</protein>
<dbReference type="AlphaFoldDB" id="A0AAV8XA69"/>
<proteinExistence type="predicted"/>
<gene>
    <name evidence="2" type="ORF">NQ314_012859</name>
</gene>
<evidence type="ECO:0000313" key="3">
    <source>
        <dbReference type="Proteomes" id="UP001162156"/>
    </source>
</evidence>
<dbReference type="Proteomes" id="UP001162156">
    <property type="component" value="Unassembled WGS sequence"/>
</dbReference>
<feature type="compositionally biased region" description="Low complexity" evidence="1">
    <location>
        <begin position="26"/>
        <end position="36"/>
    </location>
</feature>
<name>A0AAV8XA69_9CUCU</name>
<reference evidence="2" key="1">
    <citation type="journal article" date="2023" name="Insect Mol. Biol.">
        <title>Genome sequencing provides insights into the evolution of gene families encoding plant cell wall-degrading enzymes in longhorned beetles.</title>
        <authorList>
            <person name="Shin N.R."/>
            <person name="Okamura Y."/>
            <person name="Kirsch R."/>
            <person name="Pauchet Y."/>
        </authorList>
    </citation>
    <scope>NUCLEOTIDE SEQUENCE</scope>
    <source>
        <strain evidence="2">RBIC_L_NR</strain>
    </source>
</reference>
<feature type="compositionally biased region" description="Basic and acidic residues" evidence="1">
    <location>
        <begin position="44"/>
        <end position="64"/>
    </location>
</feature>
<accession>A0AAV8XA69</accession>
<feature type="region of interest" description="Disordered" evidence="1">
    <location>
        <begin position="23"/>
        <end position="90"/>
    </location>
</feature>
<organism evidence="2 3">
    <name type="scientific">Rhamnusium bicolor</name>
    <dbReference type="NCBI Taxonomy" id="1586634"/>
    <lineage>
        <taxon>Eukaryota</taxon>
        <taxon>Metazoa</taxon>
        <taxon>Ecdysozoa</taxon>
        <taxon>Arthropoda</taxon>
        <taxon>Hexapoda</taxon>
        <taxon>Insecta</taxon>
        <taxon>Pterygota</taxon>
        <taxon>Neoptera</taxon>
        <taxon>Endopterygota</taxon>
        <taxon>Coleoptera</taxon>
        <taxon>Polyphaga</taxon>
        <taxon>Cucujiformia</taxon>
        <taxon>Chrysomeloidea</taxon>
        <taxon>Cerambycidae</taxon>
        <taxon>Lepturinae</taxon>
        <taxon>Rhagiini</taxon>
        <taxon>Rhamnusium</taxon>
    </lineage>
</organism>
<evidence type="ECO:0000313" key="2">
    <source>
        <dbReference type="EMBL" id="KAJ8935439.1"/>
    </source>
</evidence>
<sequence>MSQYLWFINIQKRVKKPNTKRALFMSPSKNSPLKNSPFKRSPFKRLDLGMEKKRKRSESDDTHPPKLSRTTSMNIRPSESEVKTKFNKAKSDVNISLNRSQAGQSGELSAIHKKVSFSILISCITCKPSKQQYHKINYTLCGGISIT</sequence>
<comment type="caution">
    <text evidence="2">The sequence shown here is derived from an EMBL/GenBank/DDBJ whole genome shotgun (WGS) entry which is preliminary data.</text>
</comment>